<feature type="short sequence motif" description="Interaction with polymerase core subunit RpoC" evidence="5">
    <location>
        <begin position="267"/>
        <end position="270"/>
    </location>
</feature>
<dbReference type="InterPro" id="IPR036388">
    <property type="entry name" value="WH-like_DNA-bd_sf"/>
</dbReference>
<reference evidence="10 11" key="1">
    <citation type="submission" date="2020-01" db="EMBL/GenBank/DDBJ databases">
        <title>Insect and environment-associated Actinomycetes.</title>
        <authorList>
            <person name="Currrie C."/>
            <person name="Chevrette M."/>
            <person name="Carlson C."/>
            <person name="Stubbendieck R."/>
            <person name="Wendt-Pienkowski E."/>
        </authorList>
    </citation>
    <scope>NUCLEOTIDE SEQUENCE [LARGE SCALE GENOMIC DNA]</scope>
    <source>
        <strain evidence="10 11">SID8386</strain>
    </source>
</reference>
<dbReference type="InterPro" id="IPR013324">
    <property type="entry name" value="RNA_pol_sigma_r3/r4-like"/>
</dbReference>
<dbReference type="EMBL" id="JAAGNC010000158">
    <property type="protein sequence ID" value="NEC59873.1"/>
    <property type="molecule type" value="Genomic_DNA"/>
</dbReference>
<feature type="region of interest" description="Sigma-70 factor domain-3" evidence="5">
    <location>
        <begin position="322"/>
        <end position="398"/>
    </location>
</feature>
<evidence type="ECO:0000256" key="2">
    <source>
        <dbReference type="ARBA" id="ARBA00023082"/>
    </source>
</evidence>
<feature type="region of interest" description="Sigma-70 factor domain-4" evidence="5">
    <location>
        <begin position="411"/>
        <end position="464"/>
    </location>
</feature>
<dbReference type="InterPro" id="IPR014284">
    <property type="entry name" value="RNA_pol_sigma-70_dom"/>
</dbReference>
<dbReference type="SUPFAM" id="SSF88659">
    <property type="entry name" value="Sigma3 and sigma4 domains of RNA polymerase sigma factors"/>
    <property type="match status" value="2"/>
</dbReference>
<protein>
    <recommendedName>
        <fullName evidence="5">RNA polymerase sigma factor SigA</fullName>
    </recommendedName>
</protein>
<proteinExistence type="inferred from homology"/>
<comment type="similarity">
    <text evidence="5">Belongs to the sigma-70 factor family. RpoD/SigA subfamily.</text>
</comment>
<evidence type="ECO:0000256" key="1">
    <source>
        <dbReference type="ARBA" id="ARBA00023015"/>
    </source>
</evidence>
<dbReference type="InterPro" id="IPR050239">
    <property type="entry name" value="Sigma-70_RNA_pol_init_factors"/>
</dbReference>
<dbReference type="SUPFAM" id="SSF88946">
    <property type="entry name" value="Sigma2 domain of RNA polymerase sigma factors"/>
    <property type="match status" value="1"/>
</dbReference>
<dbReference type="EMBL" id="JAAGNC010000181">
    <property type="protein sequence ID" value="NEC60884.1"/>
    <property type="molecule type" value="Genomic_DNA"/>
</dbReference>
<dbReference type="HAMAP" id="MF_00963">
    <property type="entry name" value="Sigma70_RpoD_SigA"/>
    <property type="match status" value="1"/>
</dbReference>
<comment type="subunit">
    <text evidence="5">Interacts transiently with the RNA polymerase catalytic core.</text>
</comment>
<dbReference type="Gene3D" id="1.10.10.10">
    <property type="entry name" value="Winged helix-like DNA-binding domain superfamily/Winged helix DNA-binding domain"/>
    <property type="match status" value="2"/>
</dbReference>
<dbReference type="InterPro" id="IPR007630">
    <property type="entry name" value="RNA_pol_sigma70_r4"/>
</dbReference>
<dbReference type="PROSITE" id="PS00716">
    <property type="entry name" value="SIGMA70_2"/>
    <property type="match status" value="1"/>
</dbReference>
<feature type="region of interest" description="Disordered" evidence="6">
    <location>
        <begin position="1"/>
        <end position="150"/>
    </location>
</feature>
<feature type="DNA-binding region" description="H-T-H motif" evidence="5">
    <location>
        <begin position="437"/>
        <end position="456"/>
    </location>
</feature>
<dbReference type="NCBIfam" id="NF004561">
    <property type="entry name" value="PRK05901.1-3"/>
    <property type="match status" value="1"/>
</dbReference>
<accession>A0ABX0C2U0</accession>
<dbReference type="Pfam" id="PF00140">
    <property type="entry name" value="Sigma70_r1_2"/>
    <property type="match status" value="1"/>
</dbReference>
<feature type="compositionally biased region" description="Basic residues" evidence="6">
    <location>
        <begin position="47"/>
        <end position="58"/>
    </location>
</feature>
<feature type="compositionally biased region" description="Low complexity" evidence="6">
    <location>
        <begin position="119"/>
        <end position="130"/>
    </location>
</feature>
<evidence type="ECO:0000259" key="8">
    <source>
        <dbReference type="PROSITE" id="PS00716"/>
    </source>
</evidence>
<name>A0ABX0C2U0_9PSEU</name>
<dbReference type="NCBIfam" id="NF004560">
    <property type="entry name" value="PRK05901.1-1"/>
    <property type="match status" value="1"/>
</dbReference>
<feature type="compositionally biased region" description="Acidic residues" evidence="6">
    <location>
        <begin position="67"/>
        <end position="118"/>
    </location>
</feature>
<comment type="subcellular location">
    <subcellularLocation>
        <location evidence="5">Cytoplasm</location>
    </subcellularLocation>
</comment>
<comment type="function">
    <text evidence="5">Sigma factors are initiation factors that promote the attachment of RNA polymerase to specific initiation sites and are then released. This sigma factor is the primary sigma factor during exponential growth.</text>
</comment>
<gene>
    <name evidence="5" type="primary">sigA</name>
    <name evidence="9" type="ORF">G3I59_30895</name>
    <name evidence="10" type="ORF">G3I59_36135</name>
</gene>
<feature type="domain" description="RNA polymerase sigma-70" evidence="8">
    <location>
        <begin position="436"/>
        <end position="462"/>
    </location>
</feature>
<dbReference type="InterPro" id="IPR012760">
    <property type="entry name" value="RNA_pol_sigma_RpoD_C"/>
</dbReference>
<comment type="caution">
    <text evidence="10">The sequence shown here is derived from an EMBL/GenBank/DDBJ whole genome shotgun (WGS) entry which is preliminary data.</text>
</comment>
<evidence type="ECO:0000256" key="3">
    <source>
        <dbReference type="ARBA" id="ARBA00023125"/>
    </source>
</evidence>
<evidence type="ECO:0000259" key="7">
    <source>
        <dbReference type="PROSITE" id="PS00715"/>
    </source>
</evidence>
<evidence type="ECO:0000256" key="5">
    <source>
        <dbReference type="HAMAP-Rule" id="MF_00963"/>
    </source>
</evidence>
<dbReference type="CDD" id="cd06171">
    <property type="entry name" value="Sigma70_r4"/>
    <property type="match status" value="1"/>
</dbReference>
<sequence>MAAARTATRSGTKTATEAGEPADEAATGAAKSPARKTAAKTAGAKKTPAKKAPAKKAAAKGPKTDDGDPDGPVDLDEAELDSPDLSDLEEVEVDVVDETVNDASDDDEDDDSEDEAEASEGAAGAATSTAARRRATAAEKGGKSSDNPDFVWDEEESEALRQARKDAELTASADSVRAYLKQIGKVALLNAEEEVELAKRIEAGLYAAERVRTAEEEGEKLVTQMRRDLKWIVRDGERAKNHLLEANLRLVVSLAKRYTGRGMAFLDLIQEGNLGLIRAVEKFDYTKGYKFSTYATWWIRQAITRAMADQARTIRIPVHMVEVINKLGRIQRELLQDLGREPTPEELAKEMDISPEKVLEIQQYAREPISLDQTIGDEGDSQLGDFIEDSEAVVAVDAVSFTLLQDQLQSVLQTLSEREAGVVRLRFGLTDGQPRTLDEIGQVYGVTRERIRQIESKTMSKLRHPSRSQVLRDYLD</sequence>
<dbReference type="NCBIfam" id="TIGR02937">
    <property type="entry name" value="sigma70-ECF"/>
    <property type="match status" value="1"/>
</dbReference>
<dbReference type="Pfam" id="PF04545">
    <property type="entry name" value="Sigma70_r4"/>
    <property type="match status" value="1"/>
</dbReference>
<keyword evidence="1 5" id="KW-0805">Transcription regulation</keyword>
<dbReference type="PANTHER" id="PTHR30603:SF59">
    <property type="entry name" value="RNA POLYMERASE PRINCIPAL SIGMA FACTOR HRDA"/>
    <property type="match status" value="1"/>
</dbReference>
<dbReference type="NCBIfam" id="NF005920">
    <property type="entry name" value="PRK07921.1"/>
    <property type="match status" value="1"/>
</dbReference>
<dbReference type="PROSITE" id="PS00715">
    <property type="entry name" value="SIGMA70_1"/>
    <property type="match status" value="1"/>
</dbReference>
<dbReference type="InterPro" id="IPR028630">
    <property type="entry name" value="Sigma70_RpoD"/>
</dbReference>
<feature type="region of interest" description="Sigma-70 factor domain-2" evidence="5">
    <location>
        <begin position="243"/>
        <end position="313"/>
    </location>
</feature>
<keyword evidence="11" id="KW-1185">Reference proteome</keyword>
<dbReference type="InterPro" id="IPR000943">
    <property type="entry name" value="RNA_pol_sigma70"/>
</dbReference>
<dbReference type="Pfam" id="PF04542">
    <property type="entry name" value="Sigma70_r2"/>
    <property type="match status" value="1"/>
</dbReference>
<evidence type="ECO:0000256" key="6">
    <source>
        <dbReference type="SAM" id="MobiDB-lite"/>
    </source>
</evidence>
<organism evidence="10 11">
    <name type="scientific">Amycolatopsis rubida</name>
    <dbReference type="NCBI Taxonomy" id="112413"/>
    <lineage>
        <taxon>Bacteria</taxon>
        <taxon>Bacillati</taxon>
        <taxon>Actinomycetota</taxon>
        <taxon>Actinomycetes</taxon>
        <taxon>Pseudonocardiales</taxon>
        <taxon>Pseudonocardiaceae</taxon>
        <taxon>Amycolatopsis</taxon>
    </lineage>
</organism>
<evidence type="ECO:0000313" key="9">
    <source>
        <dbReference type="EMBL" id="NEC59873.1"/>
    </source>
</evidence>
<dbReference type="RefSeq" id="WP_067579474.1">
    <property type="nucleotide sequence ID" value="NZ_JAAGNC010000158.1"/>
</dbReference>
<feature type="domain" description="RNA polymerase sigma-70" evidence="7">
    <location>
        <begin position="267"/>
        <end position="280"/>
    </location>
</feature>
<dbReference type="InterPro" id="IPR009042">
    <property type="entry name" value="RNA_pol_sigma70_r1_2"/>
</dbReference>
<dbReference type="PRINTS" id="PR00046">
    <property type="entry name" value="SIGMA70FCT"/>
</dbReference>
<keyword evidence="5" id="KW-0963">Cytoplasm</keyword>
<dbReference type="Pfam" id="PF04539">
    <property type="entry name" value="Sigma70_r3"/>
    <property type="match status" value="1"/>
</dbReference>
<dbReference type="InterPro" id="IPR007624">
    <property type="entry name" value="RNA_pol_sigma70_r3"/>
</dbReference>
<evidence type="ECO:0000256" key="4">
    <source>
        <dbReference type="ARBA" id="ARBA00023163"/>
    </source>
</evidence>
<dbReference type="InterPro" id="IPR007627">
    <property type="entry name" value="RNA_pol_sigma70_r2"/>
</dbReference>
<evidence type="ECO:0000313" key="11">
    <source>
        <dbReference type="Proteomes" id="UP000470404"/>
    </source>
</evidence>
<keyword evidence="4 5" id="KW-0804">Transcription</keyword>
<evidence type="ECO:0000313" key="10">
    <source>
        <dbReference type="EMBL" id="NEC60884.1"/>
    </source>
</evidence>
<dbReference type="Proteomes" id="UP000470404">
    <property type="component" value="Unassembled WGS sequence"/>
</dbReference>
<dbReference type="Gene3D" id="1.10.601.10">
    <property type="entry name" value="RNA Polymerase Primary Sigma Factor"/>
    <property type="match status" value="2"/>
</dbReference>
<keyword evidence="2 5" id="KW-0731">Sigma factor</keyword>
<dbReference type="NCBIfam" id="TIGR02393">
    <property type="entry name" value="RpoD_Cterm"/>
    <property type="match status" value="1"/>
</dbReference>
<dbReference type="InterPro" id="IPR013325">
    <property type="entry name" value="RNA_pol_sigma_r2"/>
</dbReference>
<dbReference type="PANTHER" id="PTHR30603">
    <property type="entry name" value="RNA POLYMERASE SIGMA FACTOR RPO"/>
    <property type="match status" value="1"/>
</dbReference>
<keyword evidence="3 5" id="KW-0238">DNA-binding</keyword>